<name>A0A1I3G998_9PLAN</name>
<dbReference type="Gene3D" id="3.40.630.10">
    <property type="entry name" value="Zn peptidases"/>
    <property type="match status" value="1"/>
</dbReference>
<dbReference type="EMBL" id="FOQD01000006">
    <property type="protein sequence ID" value="SFI19751.1"/>
    <property type="molecule type" value="Genomic_DNA"/>
</dbReference>
<dbReference type="RefSeq" id="WP_092049698.1">
    <property type="nucleotide sequence ID" value="NZ_FOQD01000006.1"/>
</dbReference>
<evidence type="ECO:0000256" key="1">
    <source>
        <dbReference type="ARBA" id="ARBA00022723"/>
    </source>
</evidence>
<dbReference type="InterPro" id="IPR050072">
    <property type="entry name" value="Peptidase_M20A"/>
</dbReference>
<evidence type="ECO:0000259" key="3">
    <source>
        <dbReference type="Pfam" id="PF07687"/>
    </source>
</evidence>
<keyword evidence="4" id="KW-0645">Protease</keyword>
<keyword evidence="5" id="KW-1185">Reference proteome</keyword>
<gene>
    <name evidence="4" type="ORF">SAMN05421753_106237</name>
</gene>
<dbReference type="Pfam" id="PF07687">
    <property type="entry name" value="M20_dimer"/>
    <property type="match status" value="1"/>
</dbReference>
<dbReference type="NCBIfam" id="NF005602">
    <property type="entry name" value="PRK07338.1"/>
    <property type="match status" value="1"/>
</dbReference>
<keyword evidence="2" id="KW-0378">Hydrolase</keyword>
<dbReference type="PANTHER" id="PTHR43808">
    <property type="entry name" value="ACETYLORNITHINE DEACETYLASE"/>
    <property type="match status" value="1"/>
</dbReference>
<dbReference type="InterPro" id="IPR011650">
    <property type="entry name" value="Peptidase_M20_dimer"/>
</dbReference>
<dbReference type="SUPFAM" id="SSF53187">
    <property type="entry name" value="Zn-dependent exopeptidases"/>
    <property type="match status" value="1"/>
</dbReference>
<protein>
    <submittedName>
        <fullName evidence="4">Glutamate carboxypeptidase</fullName>
    </submittedName>
</protein>
<accession>A0A1I3G998</accession>
<feature type="domain" description="Peptidase M20 dimerisation" evidence="3">
    <location>
        <begin position="201"/>
        <end position="298"/>
    </location>
</feature>
<organism evidence="4 5">
    <name type="scientific">Planctomicrobium piriforme</name>
    <dbReference type="NCBI Taxonomy" id="1576369"/>
    <lineage>
        <taxon>Bacteria</taxon>
        <taxon>Pseudomonadati</taxon>
        <taxon>Planctomycetota</taxon>
        <taxon>Planctomycetia</taxon>
        <taxon>Planctomycetales</taxon>
        <taxon>Planctomycetaceae</taxon>
        <taxon>Planctomicrobium</taxon>
    </lineage>
</organism>
<dbReference type="SUPFAM" id="SSF55031">
    <property type="entry name" value="Bacterial exopeptidase dimerisation domain"/>
    <property type="match status" value="1"/>
</dbReference>
<dbReference type="GO" id="GO:0004180">
    <property type="term" value="F:carboxypeptidase activity"/>
    <property type="evidence" value="ECO:0007669"/>
    <property type="project" value="UniProtKB-KW"/>
</dbReference>
<evidence type="ECO:0000313" key="5">
    <source>
        <dbReference type="Proteomes" id="UP000199518"/>
    </source>
</evidence>
<proteinExistence type="predicted"/>
<dbReference type="Proteomes" id="UP000199518">
    <property type="component" value="Unassembled WGS sequence"/>
</dbReference>
<dbReference type="InterPro" id="IPR002933">
    <property type="entry name" value="Peptidase_M20"/>
</dbReference>
<dbReference type="GO" id="GO:0046872">
    <property type="term" value="F:metal ion binding"/>
    <property type="evidence" value="ECO:0007669"/>
    <property type="project" value="UniProtKB-KW"/>
</dbReference>
<reference evidence="5" key="1">
    <citation type="submission" date="2016-10" db="EMBL/GenBank/DDBJ databases">
        <authorList>
            <person name="Varghese N."/>
            <person name="Submissions S."/>
        </authorList>
    </citation>
    <scope>NUCLEOTIDE SEQUENCE [LARGE SCALE GENOMIC DNA]</scope>
    <source>
        <strain evidence="5">DSM 26348</strain>
    </source>
</reference>
<evidence type="ECO:0000256" key="2">
    <source>
        <dbReference type="ARBA" id="ARBA00022801"/>
    </source>
</evidence>
<dbReference type="STRING" id="1576369.SAMN05421753_106237"/>
<dbReference type="OrthoDB" id="9783294at2"/>
<sequence length="413" mass="44324">MSAYAPYLDWIESQSGLMLETLISWANINSGSFNPLGLSHLAQLIHAEFAKPADSATILPAGDFEQIDVHGQTVRIPLGPNIHAVKRPHAPRQVLLAIHMDTVYGLESPFQTVKRLDDQMICGPGVADAKGGLVIMLFALQALERFVLDTGEQRLGWEVIVNSDEEIGSPGSAHLFNEAAQRVQLALLFEPSLPNGALVSSRKGSGNFSVIASGQAAHSGRDFHLGRNAIVAAADVTAELHRLNGRWPELTLNVARIDGGGPSNMVPALAIVRFNIRYTERGHEPEVLSTIREILARISSQTGVELSLHGDFLAPPKSLTPALETMLSQFQTCGHELGLDLVWCPSGGACDGNRLAALGIPNVDTLGVRGGKIHSHDEFTAIESLAERAKLTALYLLHMAAGKMTPPPSEHGQ</sequence>
<dbReference type="Gene3D" id="3.30.70.360">
    <property type="match status" value="1"/>
</dbReference>
<keyword evidence="4" id="KW-0121">Carboxypeptidase</keyword>
<dbReference type="Pfam" id="PF01546">
    <property type="entry name" value="Peptidase_M20"/>
    <property type="match status" value="1"/>
</dbReference>
<keyword evidence="1" id="KW-0479">Metal-binding</keyword>
<dbReference type="InterPro" id="IPR036264">
    <property type="entry name" value="Bact_exopeptidase_dim_dom"/>
</dbReference>
<dbReference type="PANTHER" id="PTHR43808:SF9">
    <property type="entry name" value="BLL0789 PROTEIN"/>
    <property type="match status" value="1"/>
</dbReference>
<evidence type="ECO:0000313" key="4">
    <source>
        <dbReference type="EMBL" id="SFI19751.1"/>
    </source>
</evidence>
<dbReference type="AlphaFoldDB" id="A0A1I3G998"/>